<dbReference type="GO" id="GO:0004222">
    <property type="term" value="F:metalloendopeptidase activity"/>
    <property type="evidence" value="ECO:0007669"/>
    <property type="project" value="InterPro"/>
</dbReference>
<dbReference type="GO" id="GO:0046872">
    <property type="term" value="F:metal ion binding"/>
    <property type="evidence" value="ECO:0007669"/>
    <property type="project" value="UniProtKB-KW"/>
</dbReference>
<evidence type="ECO:0000313" key="9">
    <source>
        <dbReference type="Proteomes" id="UP000253517"/>
    </source>
</evidence>
<dbReference type="PANTHER" id="PTHR22726:SF1">
    <property type="entry name" value="METALLOENDOPEPTIDASE OMA1, MITOCHONDRIAL"/>
    <property type="match status" value="1"/>
</dbReference>
<protein>
    <submittedName>
        <fullName evidence="8">Peptidase M48-like protein</fullName>
    </submittedName>
</protein>
<dbReference type="InterPro" id="IPR001915">
    <property type="entry name" value="Peptidase_M48"/>
</dbReference>
<organism evidence="8 9">
    <name type="scientific">Schleiferia thermophila</name>
    <dbReference type="NCBI Taxonomy" id="884107"/>
    <lineage>
        <taxon>Bacteria</taxon>
        <taxon>Pseudomonadati</taxon>
        <taxon>Bacteroidota</taxon>
        <taxon>Flavobacteriia</taxon>
        <taxon>Flavobacteriales</taxon>
        <taxon>Schleiferiaceae</taxon>
        <taxon>Schleiferia</taxon>
    </lineage>
</organism>
<keyword evidence="5 6" id="KW-0482">Metalloprotease</keyword>
<gene>
    <name evidence="8" type="ORF">DES35_101898</name>
</gene>
<sequence length="269" mass="29863">MKQKVLKIFSLLLLVVITSTCKKVPITGRKQLAFIPASELNTLSFSQYQQIKEKEQVITGTPEAKMVERVGRRIQKAVEDYMAMNNQSNLLRGFEWEFILIKNDAVNAWCIPGGKVAFYTGILPVCQNEEGVAVVMGHEVAHAIAQHGNERMSQALLQQFGGVALAVALRDKPSETQAMFLAAYGVGTTLGALLPFSRLHESEADRLGLIFMAMAGYHPDAAPKFWERMARLKGGTVTPEFLSTHPSDQRRINDLNAAIPEALKYYKPQ</sequence>
<comment type="similarity">
    <text evidence="6">Belongs to the peptidase M48 family.</text>
</comment>
<dbReference type="CDD" id="cd07331">
    <property type="entry name" value="M48C_Oma1_like"/>
    <property type="match status" value="1"/>
</dbReference>
<evidence type="ECO:0000313" key="8">
    <source>
        <dbReference type="EMBL" id="RCX05610.1"/>
    </source>
</evidence>
<keyword evidence="1 6" id="KW-0645">Protease</keyword>
<dbReference type="PANTHER" id="PTHR22726">
    <property type="entry name" value="METALLOENDOPEPTIDASE OMA1"/>
    <property type="match status" value="1"/>
</dbReference>
<evidence type="ECO:0000259" key="7">
    <source>
        <dbReference type="Pfam" id="PF01435"/>
    </source>
</evidence>
<dbReference type="AlphaFoldDB" id="A0A369A8B8"/>
<evidence type="ECO:0000256" key="5">
    <source>
        <dbReference type="ARBA" id="ARBA00023049"/>
    </source>
</evidence>
<reference evidence="8 9" key="1">
    <citation type="submission" date="2018-07" db="EMBL/GenBank/DDBJ databases">
        <title>Genomic Encyclopedia of Type Strains, Phase IV (KMG-IV): sequencing the most valuable type-strain genomes for metagenomic binning, comparative biology and taxonomic classification.</title>
        <authorList>
            <person name="Goeker M."/>
        </authorList>
    </citation>
    <scope>NUCLEOTIDE SEQUENCE [LARGE SCALE GENOMIC DNA]</scope>
    <source>
        <strain evidence="8 9">DSM 21410</strain>
    </source>
</reference>
<comment type="cofactor">
    <cofactor evidence="6">
        <name>Zn(2+)</name>
        <dbReference type="ChEBI" id="CHEBI:29105"/>
    </cofactor>
    <text evidence="6">Binds 1 zinc ion per subunit.</text>
</comment>
<proteinExistence type="inferred from homology"/>
<evidence type="ECO:0000256" key="4">
    <source>
        <dbReference type="ARBA" id="ARBA00022833"/>
    </source>
</evidence>
<dbReference type="GO" id="GO:0016020">
    <property type="term" value="C:membrane"/>
    <property type="evidence" value="ECO:0007669"/>
    <property type="project" value="TreeGrafter"/>
</dbReference>
<evidence type="ECO:0000256" key="2">
    <source>
        <dbReference type="ARBA" id="ARBA00022723"/>
    </source>
</evidence>
<accession>A0A369A8B8</accession>
<keyword evidence="9" id="KW-1185">Reference proteome</keyword>
<dbReference type="Proteomes" id="UP000253517">
    <property type="component" value="Unassembled WGS sequence"/>
</dbReference>
<dbReference type="EMBL" id="QPJS01000001">
    <property type="protein sequence ID" value="RCX05610.1"/>
    <property type="molecule type" value="Genomic_DNA"/>
</dbReference>
<keyword evidence="3 6" id="KW-0378">Hydrolase</keyword>
<evidence type="ECO:0000256" key="1">
    <source>
        <dbReference type="ARBA" id="ARBA00022670"/>
    </source>
</evidence>
<keyword evidence="2" id="KW-0479">Metal-binding</keyword>
<dbReference type="Pfam" id="PF01435">
    <property type="entry name" value="Peptidase_M48"/>
    <property type="match status" value="1"/>
</dbReference>
<feature type="domain" description="Peptidase M48" evidence="7">
    <location>
        <begin position="72"/>
        <end position="257"/>
    </location>
</feature>
<evidence type="ECO:0000256" key="3">
    <source>
        <dbReference type="ARBA" id="ARBA00022801"/>
    </source>
</evidence>
<evidence type="ECO:0000256" key="6">
    <source>
        <dbReference type="RuleBase" id="RU003983"/>
    </source>
</evidence>
<dbReference type="GO" id="GO:0051603">
    <property type="term" value="P:proteolysis involved in protein catabolic process"/>
    <property type="evidence" value="ECO:0007669"/>
    <property type="project" value="TreeGrafter"/>
</dbReference>
<dbReference type="InterPro" id="IPR051156">
    <property type="entry name" value="Mito/Outer_Membr_Metalloprot"/>
</dbReference>
<comment type="caution">
    <text evidence="8">The sequence shown here is derived from an EMBL/GenBank/DDBJ whole genome shotgun (WGS) entry which is preliminary data.</text>
</comment>
<keyword evidence="4 6" id="KW-0862">Zinc</keyword>
<name>A0A369A8B8_9FLAO</name>
<dbReference type="Gene3D" id="3.30.2010.10">
    <property type="entry name" value="Metalloproteases ('zincins'), catalytic domain"/>
    <property type="match status" value="1"/>
</dbReference>
<dbReference type="RefSeq" id="WP_114365897.1">
    <property type="nucleotide sequence ID" value="NZ_BHZF01000001.1"/>
</dbReference>